<proteinExistence type="predicted"/>
<dbReference type="OrthoDB" id="649475at2"/>
<name>A0A0X8X6H4_9SPHI</name>
<dbReference type="AlphaFoldDB" id="A0A0X8X6H4"/>
<dbReference type="EMBL" id="AP017313">
    <property type="protein sequence ID" value="BAU54414.1"/>
    <property type="molecule type" value="Genomic_DNA"/>
</dbReference>
<evidence type="ECO:0000313" key="2">
    <source>
        <dbReference type="Proteomes" id="UP000218263"/>
    </source>
</evidence>
<protein>
    <submittedName>
        <fullName evidence="1">Uncharacterized protein</fullName>
    </submittedName>
</protein>
<sequence length="703" mass="77824">MFKPILISSAIFVCFFFTAKAQTDTSSYNLGRIDVKKQFTQSITIKGSDLERMQFSNLAEAINVWLYGTYSNGSTLVYVVDGNIITDVNAYSIFDVDEITLVQNAIAQVSGAGPAQQLVFIKLKTNRPGKQGIEAAGQSSLVNMANHPHSAGAKSTSNLYHQYYLSGYKNFNSVQMGISADYQHDVMPVLKSNYYNSVDPFHFDRFKFNGYLNATLWKGTSINFGINYVPHTDTYAADYNYANTSALENNVIKGGAAEHMAGSNISVDSKIIPGLTNTLSGAYSHYNYFEADSINLLVVSSGNPTENVKSFQGSYNKISNFLLKDNLIYHKKAGSFDFEPALNFSYRKYDNKAVDSASYLQTYGQGGIPTYNLSKQSEQYTVKLYLLTPSLNISYKDVFNLQGGFVSLLNSAKDFNPGYKLSRLFPFLSTSVDVFKLAGLKDISLMVFGSFSRQNSLLDDPYATLGQSASSVSLNQGNNLSYIGFGNLPIYPTANFDPLKELNNYQAGLILGLSKNISFSYNFQQSYSPGLLPEYIPFGINGYELVYIYYYAKEVTNRIGLNYTLRASDFSWRTGLNIAQEKFQISDPNVNAAAYASYLNTGHRYSGGFTNRLTCKNLFAGLDLLYQLGQRPVTLVGFVPGAGVTSPHVNSVSLQSLYFGSQVKINKVKYAEAFASFRNIAQNNSGDITDNRRFYGLGVKVGW</sequence>
<gene>
    <name evidence="1" type="ORF">MgSA37_02590</name>
</gene>
<dbReference type="Proteomes" id="UP000218263">
    <property type="component" value="Chromosome"/>
</dbReference>
<dbReference type="RefSeq" id="WP_096352349.1">
    <property type="nucleotide sequence ID" value="NZ_AP017313.1"/>
</dbReference>
<dbReference type="SUPFAM" id="SSF56935">
    <property type="entry name" value="Porins"/>
    <property type="match status" value="1"/>
</dbReference>
<dbReference type="KEGG" id="mgot:MgSA37_02590"/>
<organism evidence="1 2">
    <name type="scientific">Mucilaginibacter gotjawali</name>
    <dbReference type="NCBI Taxonomy" id="1550579"/>
    <lineage>
        <taxon>Bacteria</taxon>
        <taxon>Pseudomonadati</taxon>
        <taxon>Bacteroidota</taxon>
        <taxon>Sphingobacteriia</taxon>
        <taxon>Sphingobacteriales</taxon>
        <taxon>Sphingobacteriaceae</taxon>
        <taxon>Mucilaginibacter</taxon>
    </lineage>
</organism>
<evidence type="ECO:0000313" key="1">
    <source>
        <dbReference type="EMBL" id="BAU54414.1"/>
    </source>
</evidence>
<keyword evidence="2" id="KW-1185">Reference proteome</keyword>
<accession>A0A0X8X6H4</accession>
<reference evidence="1 2" key="1">
    <citation type="submission" date="2015-12" db="EMBL/GenBank/DDBJ databases">
        <title>Genome sequence of Mucilaginibacter gotjawali.</title>
        <authorList>
            <person name="Lee J.S."/>
            <person name="Lee K.C."/>
            <person name="Kim K.K."/>
            <person name="Lee B.W."/>
        </authorList>
    </citation>
    <scope>NUCLEOTIDE SEQUENCE [LARGE SCALE GENOMIC DNA]</scope>
    <source>
        <strain evidence="1 2">SA3-7</strain>
    </source>
</reference>